<gene>
    <name evidence="3" type="ORF">OB955_04905</name>
    <name evidence="2" type="ORF">OB960_25645</name>
</gene>
<keyword evidence="1" id="KW-0472">Membrane</keyword>
<feature type="transmembrane region" description="Helical" evidence="1">
    <location>
        <begin position="137"/>
        <end position="165"/>
    </location>
</feature>
<keyword evidence="1" id="KW-0812">Transmembrane</keyword>
<dbReference type="Proteomes" id="UP001321018">
    <property type="component" value="Unassembled WGS sequence"/>
</dbReference>
<dbReference type="RefSeq" id="WP_338006549.1">
    <property type="nucleotide sequence ID" value="NZ_JAOPKA010000043.1"/>
</dbReference>
<dbReference type="EMBL" id="JAOPKA010000043">
    <property type="protein sequence ID" value="MCU4744754.1"/>
    <property type="molecule type" value="Genomic_DNA"/>
</dbReference>
<dbReference type="Proteomes" id="UP001320972">
    <property type="component" value="Unassembled WGS sequence"/>
</dbReference>
<keyword evidence="4" id="KW-1185">Reference proteome</keyword>
<sequence length="180" mass="18599">MTIAQRIGAAANRPAVAGAVFGLGAIVYMACFLLVVSPWGPHTFIVSGGSVVAASGIATGAVGWVVWRVAVPPSGLPRYRTYGFLGFGVGIGAFVTAPPLAMILWSGVFFTGVVTQAGILAPIILVGWLFNALAWGFVGTLLAVVLTAGLPPVFTAALGLLLGYFDHRFSGDTTELRAYE</sequence>
<comment type="caution">
    <text evidence="2">The sequence shown here is derived from an EMBL/GenBank/DDBJ whole genome shotgun (WGS) entry which is preliminary data.</text>
</comment>
<feature type="transmembrane region" description="Helical" evidence="1">
    <location>
        <begin position="79"/>
        <end position="97"/>
    </location>
</feature>
<keyword evidence="1" id="KW-1133">Transmembrane helix</keyword>
<evidence type="ECO:0000313" key="5">
    <source>
        <dbReference type="Proteomes" id="UP001321018"/>
    </source>
</evidence>
<evidence type="ECO:0000256" key="1">
    <source>
        <dbReference type="SAM" id="Phobius"/>
    </source>
</evidence>
<evidence type="ECO:0000313" key="3">
    <source>
        <dbReference type="EMBL" id="MCU4972073.1"/>
    </source>
</evidence>
<feature type="transmembrane region" description="Helical" evidence="1">
    <location>
        <begin position="15"/>
        <end position="36"/>
    </location>
</feature>
<dbReference type="EMBL" id="JAOPKB010000002">
    <property type="protein sequence ID" value="MCU4972073.1"/>
    <property type="molecule type" value="Genomic_DNA"/>
</dbReference>
<feature type="transmembrane region" description="Helical" evidence="1">
    <location>
        <begin position="42"/>
        <end position="67"/>
    </location>
</feature>
<organism evidence="2 5">
    <name type="scientific">Natronoglomus mannanivorans</name>
    <dbReference type="NCBI Taxonomy" id="2979990"/>
    <lineage>
        <taxon>Archaea</taxon>
        <taxon>Methanobacteriati</taxon>
        <taxon>Methanobacteriota</taxon>
        <taxon>Stenosarchaea group</taxon>
        <taxon>Halobacteria</taxon>
        <taxon>Halobacteriales</taxon>
        <taxon>Natrialbaceae</taxon>
        <taxon>Natronoglomus</taxon>
    </lineage>
</organism>
<proteinExistence type="predicted"/>
<feature type="transmembrane region" description="Helical" evidence="1">
    <location>
        <begin position="103"/>
        <end position="130"/>
    </location>
</feature>
<reference evidence="2 4" key="1">
    <citation type="submission" date="2022-09" db="EMBL/GenBank/DDBJ databases">
        <title>Enrichment on poylsaccharides allowed isolation of novel metabolic and taxonomic groups of Haloarchaea.</title>
        <authorList>
            <person name="Sorokin D.Y."/>
            <person name="Elcheninov A.G."/>
            <person name="Khizhniak T.V."/>
            <person name="Kolganova T.V."/>
            <person name="Kublanov I.V."/>
        </authorList>
    </citation>
    <scope>NUCLEOTIDE SEQUENCE</scope>
    <source>
        <strain evidence="3 4">AArc-m2/3/4</strain>
        <strain evidence="2">AArc-xg1-1</strain>
    </source>
</reference>
<protein>
    <submittedName>
        <fullName evidence="2">Uncharacterized protein</fullName>
    </submittedName>
</protein>
<name>A0AAP3E5C9_9EURY</name>
<dbReference type="AlphaFoldDB" id="A0AAP3E5C9"/>
<accession>A0AAP3E5C9</accession>
<evidence type="ECO:0000313" key="2">
    <source>
        <dbReference type="EMBL" id="MCU4744754.1"/>
    </source>
</evidence>
<evidence type="ECO:0000313" key="4">
    <source>
        <dbReference type="Proteomes" id="UP001320972"/>
    </source>
</evidence>